<feature type="region of interest" description="Disordered" evidence="1">
    <location>
        <begin position="1133"/>
        <end position="1180"/>
    </location>
</feature>
<feature type="domain" description="Far11/STRP N-terminal" evidence="2">
    <location>
        <begin position="161"/>
        <end position="509"/>
    </location>
</feature>
<protein>
    <recommendedName>
        <fullName evidence="6">Factor arrest protein 11</fullName>
    </recommendedName>
</protein>
<feature type="compositionally biased region" description="Pro residues" evidence="1">
    <location>
        <begin position="1165"/>
        <end position="1174"/>
    </location>
</feature>
<accession>A0AAV5GRY6</accession>
<feature type="region of interest" description="Disordered" evidence="1">
    <location>
        <begin position="952"/>
        <end position="995"/>
    </location>
</feature>
<dbReference type="SMART" id="SM01293">
    <property type="entry name" value="DUF3402"/>
    <property type="match status" value="1"/>
</dbReference>
<evidence type="ECO:0000313" key="4">
    <source>
        <dbReference type="EMBL" id="GJN91807.1"/>
    </source>
</evidence>
<feature type="region of interest" description="Disordered" evidence="1">
    <location>
        <begin position="1370"/>
        <end position="1440"/>
    </location>
</feature>
<feature type="region of interest" description="Disordered" evidence="1">
    <location>
        <begin position="521"/>
        <end position="618"/>
    </location>
</feature>
<dbReference type="GO" id="GO:0005829">
    <property type="term" value="C:cytosol"/>
    <property type="evidence" value="ECO:0007669"/>
    <property type="project" value="TreeGrafter"/>
</dbReference>
<dbReference type="Pfam" id="PF11882">
    <property type="entry name" value="DUF3402"/>
    <property type="match status" value="1"/>
</dbReference>
<evidence type="ECO:0008006" key="6">
    <source>
        <dbReference type="Google" id="ProtNLM"/>
    </source>
</evidence>
<feature type="compositionally biased region" description="Low complexity" evidence="1">
    <location>
        <begin position="41"/>
        <end position="53"/>
    </location>
</feature>
<feature type="region of interest" description="Disordered" evidence="1">
    <location>
        <begin position="1"/>
        <end position="175"/>
    </location>
</feature>
<feature type="region of interest" description="Disordered" evidence="1">
    <location>
        <begin position="1331"/>
        <end position="1357"/>
    </location>
</feature>
<feature type="domain" description="Far11/STRP C-terminal" evidence="3">
    <location>
        <begin position="625"/>
        <end position="1222"/>
    </location>
</feature>
<evidence type="ECO:0000259" key="3">
    <source>
        <dbReference type="SMART" id="SM01293"/>
    </source>
</evidence>
<dbReference type="InterPro" id="IPR040185">
    <property type="entry name" value="Far11/STRP"/>
</dbReference>
<dbReference type="PANTHER" id="PTHR13239:SF4">
    <property type="entry name" value="AT25231P"/>
    <property type="match status" value="1"/>
</dbReference>
<feature type="region of interest" description="Disordered" evidence="1">
    <location>
        <begin position="306"/>
        <end position="348"/>
    </location>
</feature>
<feature type="compositionally biased region" description="Low complexity" evidence="1">
    <location>
        <begin position="105"/>
        <end position="137"/>
    </location>
</feature>
<feature type="compositionally biased region" description="Gly residues" evidence="1">
    <location>
        <begin position="138"/>
        <end position="151"/>
    </location>
</feature>
<feature type="compositionally biased region" description="Low complexity" evidence="1">
    <location>
        <begin position="985"/>
        <end position="995"/>
    </location>
</feature>
<comment type="caution">
    <text evidence="4">The sequence shown here is derived from an EMBL/GenBank/DDBJ whole genome shotgun (WGS) entry which is preliminary data.</text>
</comment>
<reference evidence="4 5" key="1">
    <citation type="submission" date="2021-12" db="EMBL/GenBank/DDBJ databases">
        <title>High titer production of polyol ester of fatty acids by Rhodotorula paludigena BS15 towards product separation-free biomass refinery.</title>
        <authorList>
            <person name="Mano J."/>
            <person name="Ono H."/>
            <person name="Tanaka T."/>
            <person name="Naito K."/>
            <person name="Sushida H."/>
            <person name="Ike M."/>
            <person name="Tokuyasu K."/>
            <person name="Kitaoka M."/>
        </authorList>
    </citation>
    <scope>NUCLEOTIDE SEQUENCE [LARGE SCALE GENOMIC DNA]</scope>
    <source>
        <strain evidence="4 5">BS15</strain>
    </source>
</reference>
<evidence type="ECO:0000313" key="5">
    <source>
        <dbReference type="Proteomes" id="UP001342314"/>
    </source>
</evidence>
<gene>
    <name evidence="4" type="ORF">Rhopal_004830-T1</name>
</gene>
<feature type="compositionally biased region" description="Basic and acidic residues" evidence="1">
    <location>
        <begin position="1347"/>
        <end position="1357"/>
    </location>
</feature>
<feature type="compositionally biased region" description="Low complexity" evidence="1">
    <location>
        <begin position="1408"/>
        <end position="1417"/>
    </location>
</feature>
<dbReference type="GO" id="GO:0007010">
    <property type="term" value="P:cytoskeleton organization"/>
    <property type="evidence" value="ECO:0007669"/>
    <property type="project" value="TreeGrafter"/>
</dbReference>
<feature type="region of interest" description="Disordered" evidence="1">
    <location>
        <begin position="842"/>
        <end position="861"/>
    </location>
</feature>
<dbReference type="InterPro" id="IPR012486">
    <property type="entry name" value="Far11/STRP_N"/>
</dbReference>
<evidence type="ECO:0000259" key="2">
    <source>
        <dbReference type="SMART" id="SM01292"/>
    </source>
</evidence>
<dbReference type="PANTHER" id="PTHR13239">
    <property type="entry name" value="PROTEIN REQUIRED FOR HYPHAL ANASTOMOSIS HAM-2"/>
    <property type="match status" value="1"/>
</dbReference>
<dbReference type="Pfam" id="PF07923">
    <property type="entry name" value="N1221"/>
    <property type="match status" value="1"/>
</dbReference>
<proteinExistence type="predicted"/>
<feature type="compositionally biased region" description="Low complexity" evidence="1">
    <location>
        <begin position="969"/>
        <end position="978"/>
    </location>
</feature>
<organism evidence="4 5">
    <name type="scientific">Rhodotorula paludigena</name>
    <dbReference type="NCBI Taxonomy" id="86838"/>
    <lineage>
        <taxon>Eukaryota</taxon>
        <taxon>Fungi</taxon>
        <taxon>Dikarya</taxon>
        <taxon>Basidiomycota</taxon>
        <taxon>Pucciniomycotina</taxon>
        <taxon>Microbotryomycetes</taxon>
        <taxon>Sporidiobolales</taxon>
        <taxon>Sporidiobolaceae</taxon>
        <taxon>Rhodotorula</taxon>
    </lineage>
</organism>
<sequence>MAPPARTPGDSSSSSSSECAELAATLQPLTAPGSPAPPPSSSSLASLRSRSLAQAQDSLLHARAAPHHSHSHARQGVSIPPQPRRPALAHDVTSLANRLSSMGLGQPPQQQQQPPQQQPQSYAAAAAAAGASTPGQQQGQGQGPPGPGGAGSPQPPPRPKQTVYTFPSPPPDTADLLSELEEFYSYVEVPQVLEHAEAWRDFWDGELEFTKSPTSAQHAAIHSLLSTLNSSTSSLSTRQRCARSLLHLAHGSFGPGISTSPEHHLHLILSNCRVLRAAGALRGVWNALKRTGQEWDDASALSAAHAAAQAGGAGDDDEGEYPNAGAAPELRFSGPGDELDEERERERQERLDEINAELALLLAVLYFLVECFRGEEEWGEELMQLDPPMPVYLYNLVAGLREKNAKGYPVKKLLLLLWKSMLCTLGGVKDANRVKVLVREVEGLPKDEQGDRPDYRPWTKSSPPDLLTFRNETFAKYPSYTLPPPGALLPLPPPLSALGEHPQTLDRLSAAAAPTPVRPTFSYHVNANHDPSLPSNLPPPPPAAQWPYQQPPTPAPSPPPSPAPALHGAPSGSPQHNGFPPSAVGPPGGPPVGGKPKKQQFQTDQTRPFPLPFAPANASRGRAVPRAIEEAGELYRRHLRVSTELWQAWKVREEFGNDELGLTRAEEVEQDLVRREQERRRLRERELAGGEVGRKARALGRRLEQLVIGDAGAKKVARSQSLFAADSDNVSVASSVRGGAKGKVSDEDDEVAVASDDEDDGEGGGDPMDPLTVLRMLGRQVRRDWMNEEDPKRKRELDVRRQDIKRLERVEILYRDTLSQLQSAVIVLLKLLLATVTANQNLPPGQPGAEPTSSEPPPDLSLEDCDILRHREITSKAVSAILILTLKWFKTSHVMKFHYFSQLLVDSNCLLLILKMFGMQEVSTLVRIRHDRPEHNFFRFCHAYCNPGSDSPRPEDALLAHPPPGARPSSVGSNDSASGSGGAANGTSSAGGSSAEGDEIELVSDYSWRNFFSTVNFVHILQKLTKRKTHRVLLMVQYKSSAILKRILKVAHPTLQLYVLKVLKSQVPYCGRKWRQSNMKVITAIYLHVRPDLRDEWLAGVDVDADVEESLPHEQALRSLVRFFNTQHYSTHAPGLHRRSSSLVQGHLPSDPSPDFNPGPVASVPLPPLSPHGPLPDGQGLNDVFPPPRSLASIDVGADVPLQLAYGAIDPADDLGAFEVDDLLRVGSGGSLDPRRPGAAHESLVVGGMGPAGLGLGPGHGADGLALDDDDDGGVLDWLNDPLGASDAAWERLGLEGYDGEWDDVSDSESVGAQWGLLRFGAERMTGVGGAAVGTNGTASDEGDEVLDQRTSRNEWEHISPETITALEEERAAARVPNSPRPSRRRSSTGPVSPALRPVLIDRDDDGAGASAAEGSALVDGGEAAEEGPVPTVPHAGPAIDEVELIFHR</sequence>
<name>A0AAV5GRY6_9BASI</name>
<feature type="compositionally biased region" description="Basic residues" evidence="1">
    <location>
        <begin position="64"/>
        <end position="73"/>
    </location>
</feature>
<dbReference type="SMART" id="SM01292">
    <property type="entry name" value="N1221"/>
    <property type="match status" value="1"/>
</dbReference>
<evidence type="ECO:0000256" key="1">
    <source>
        <dbReference type="SAM" id="MobiDB-lite"/>
    </source>
</evidence>
<feature type="compositionally biased region" description="Pro residues" evidence="1">
    <location>
        <begin position="536"/>
        <end position="563"/>
    </location>
</feature>
<keyword evidence="5" id="KW-1185">Reference proteome</keyword>
<feature type="compositionally biased region" description="Low complexity" evidence="1">
    <location>
        <begin position="564"/>
        <end position="574"/>
    </location>
</feature>
<dbReference type="EMBL" id="BQKY01000009">
    <property type="protein sequence ID" value="GJN91807.1"/>
    <property type="molecule type" value="Genomic_DNA"/>
</dbReference>
<dbReference type="Proteomes" id="UP001342314">
    <property type="component" value="Unassembled WGS sequence"/>
</dbReference>
<feature type="region of interest" description="Disordered" evidence="1">
    <location>
        <begin position="734"/>
        <end position="771"/>
    </location>
</feature>
<feature type="compositionally biased region" description="Acidic residues" evidence="1">
    <location>
        <begin position="746"/>
        <end position="763"/>
    </location>
</feature>
<dbReference type="InterPro" id="IPR021819">
    <property type="entry name" value="Far11/STRP_C"/>
</dbReference>